<keyword evidence="3" id="KW-1185">Reference proteome</keyword>
<feature type="transmembrane region" description="Helical" evidence="1">
    <location>
        <begin position="144"/>
        <end position="166"/>
    </location>
</feature>
<feature type="transmembrane region" description="Helical" evidence="1">
    <location>
        <begin position="110"/>
        <end position="132"/>
    </location>
</feature>
<dbReference type="PANTHER" id="PTHR38095:SF2">
    <property type="entry name" value="ANAEROBIC DIMETHYL SULFOXIDE REDUCTASE CHAIN C"/>
    <property type="match status" value="1"/>
</dbReference>
<feature type="transmembrane region" description="Helical" evidence="1">
    <location>
        <begin position="6"/>
        <end position="32"/>
    </location>
</feature>
<dbReference type="PANTHER" id="PTHR38095">
    <property type="entry name" value="ANAEROBIC DIMETHYL SULFOXIDE REDUCTASE CHAIN YNFH"/>
    <property type="match status" value="1"/>
</dbReference>
<evidence type="ECO:0000313" key="3">
    <source>
        <dbReference type="Proteomes" id="UP000216052"/>
    </source>
</evidence>
<gene>
    <name evidence="2" type="ORF">SPACI_046750</name>
</gene>
<sequence length="280" mass="29220">MVSGEFYLVTYTILSQAAVGLVVMLSVGSKILGVNQENTDKYRLGLLTATILTVVAMLVSASHLGSPVKAMNAMLNLGSSWLSREIVLNGLFFVSVGGAYLLARKGKNFAGAAAIASGVGIVCVLCQAAIYANTVIPAWGMGHSYITFIGATCAMGAFLGVSFLLNGVEIFEHPQAKAYLAVALFLTFAGIVAQAGFYAFFAGQLAEAGTAGLASLHVLASKTGTLLLMWVCLVIALLGLGKIAYKKEMSKLIYVLTALVMVGEIVNRTIFYGIGVAIGL</sequence>
<dbReference type="Proteomes" id="UP000216052">
    <property type="component" value="Chromosome"/>
</dbReference>
<reference evidence="2" key="1">
    <citation type="submission" date="2024-05" db="EMBL/GenBank/DDBJ databases">
        <title>Isolation and characterization of Sporomusa carbonis sp. nov., a carboxydotrophic hydrogenogen in the genus of Sporomusa isolated from a charcoal burning pile.</title>
        <authorList>
            <person name="Boeer T."/>
            <person name="Rosenbaum F."/>
            <person name="Eysell L."/>
            <person name="Mueller V."/>
            <person name="Daniel R."/>
            <person name="Poehlein A."/>
        </authorList>
    </citation>
    <scope>NUCLEOTIDE SEQUENCE [LARGE SCALE GENOMIC DNA]</scope>
    <source>
        <strain evidence="2">DSM 3132</strain>
    </source>
</reference>
<keyword evidence="1" id="KW-1133">Transmembrane helix</keyword>
<protein>
    <recommendedName>
        <fullName evidence="4">Anaerobic dimethyl sulfoxide reductase chain C</fullName>
    </recommendedName>
</protein>
<dbReference type="Pfam" id="PF04976">
    <property type="entry name" value="DmsC"/>
    <property type="match status" value="1"/>
</dbReference>
<evidence type="ECO:0000313" key="2">
    <source>
        <dbReference type="EMBL" id="XFO74565.1"/>
    </source>
</evidence>
<feature type="transmembrane region" description="Helical" evidence="1">
    <location>
        <begin position="252"/>
        <end position="278"/>
    </location>
</feature>
<accession>A0ABZ3J8T0</accession>
<evidence type="ECO:0000256" key="1">
    <source>
        <dbReference type="SAM" id="Phobius"/>
    </source>
</evidence>
<feature type="transmembrane region" description="Helical" evidence="1">
    <location>
        <begin position="178"/>
        <end position="201"/>
    </location>
</feature>
<organism evidence="2 3">
    <name type="scientific">Sporomusa acidovorans (strain ATCC 49682 / DSM 3132 / Mol)</name>
    <dbReference type="NCBI Taxonomy" id="1123286"/>
    <lineage>
        <taxon>Bacteria</taxon>
        <taxon>Bacillati</taxon>
        <taxon>Bacillota</taxon>
        <taxon>Negativicutes</taxon>
        <taxon>Selenomonadales</taxon>
        <taxon>Sporomusaceae</taxon>
        <taxon>Sporomusa</taxon>
    </lineage>
</organism>
<dbReference type="InterPro" id="IPR007059">
    <property type="entry name" value="DmsC"/>
</dbReference>
<feature type="transmembrane region" description="Helical" evidence="1">
    <location>
        <begin position="86"/>
        <end position="103"/>
    </location>
</feature>
<evidence type="ECO:0008006" key="4">
    <source>
        <dbReference type="Google" id="ProtNLM"/>
    </source>
</evidence>
<feature type="transmembrane region" description="Helical" evidence="1">
    <location>
        <begin position="221"/>
        <end position="240"/>
    </location>
</feature>
<dbReference type="EMBL" id="CP155571">
    <property type="protein sequence ID" value="XFO74565.1"/>
    <property type="molecule type" value="Genomic_DNA"/>
</dbReference>
<feature type="transmembrane region" description="Helical" evidence="1">
    <location>
        <begin position="44"/>
        <end position="66"/>
    </location>
</feature>
<name>A0ABZ3J8T0_SPOA4</name>
<keyword evidence="1" id="KW-0472">Membrane</keyword>
<dbReference type="RefSeq" id="WP_169716693.1">
    <property type="nucleotide sequence ID" value="NZ_CP155571.1"/>
</dbReference>
<proteinExistence type="predicted"/>
<keyword evidence="1" id="KW-0812">Transmembrane</keyword>